<dbReference type="Proteomes" id="UP000253817">
    <property type="component" value="Unassembled WGS sequence"/>
</dbReference>
<dbReference type="OrthoDB" id="3175633at2"/>
<reference evidence="2 4" key="1">
    <citation type="journal article" date="2018" name="Elife">
        <title>Discovery and characterization of a prevalent human gut bacterial enzyme sufficient for the inactivation of a family of plant toxins.</title>
        <authorList>
            <person name="Koppel N."/>
            <person name="Bisanz J.E."/>
            <person name="Pandelia M.E."/>
            <person name="Turnbaugh P.J."/>
            <person name="Balskus E.P."/>
        </authorList>
    </citation>
    <scope>NUCLEOTIDE SEQUENCE [LARGE SCALE GENOMIC DNA]</scope>
    <source>
        <strain evidence="2 4">DSM 16107</strain>
    </source>
</reference>
<organism evidence="3 5">
    <name type="scientific">Eggerthella sinensis</name>
    <dbReference type="NCBI Taxonomy" id="242230"/>
    <lineage>
        <taxon>Bacteria</taxon>
        <taxon>Bacillati</taxon>
        <taxon>Actinomycetota</taxon>
        <taxon>Coriobacteriia</taxon>
        <taxon>Eggerthellales</taxon>
        <taxon>Eggerthellaceae</taxon>
        <taxon>Eggerthella</taxon>
    </lineage>
</organism>
<evidence type="ECO:0000256" key="1">
    <source>
        <dbReference type="SAM" id="SignalP"/>
    </source>
</evidence>
<dbReference type="PROSITE" id="PS51257">
    <property type="entry name" value="PROKAR_LIPOPROTEIN"/>
    <property type="match status" value="1"/>
</dbReference>
<proteinExistence type="predicted"/>
<dbReference type="Proteomes" id="UP000270112">
    <property type="component" value="Unassembled WGS sequence"/>
</dbReference>
<keyword evidence="1" id="KW-0732">Signal</keyword>
<keyword evidence="4" id="KW-1185">Reference proteome</keyword>
<dbReference type="EMBL" id="QICC01000091">
    <property type="protein sequence ID" value="RNM40304.1"/>
    <property type="molecule type" value="Genomic_DNA"/>
</dbReference>
<feature type="chain" id="PRO_5039363261" description="Cytochrome c domain-containing protein" evidence="1">
    <location>
        <begin position="21"/>
        <end position="144"/>
    </location>
</feature>
<reference evidence="5" key="2">
    <citation type="submission" date="2018-05" db="EMBL/GenBank/DDBJ databases">
        <title>Genome Sequencing of selected type strains of the family Eggerthellaceae.</title>
        <authorList>
            <person name="Danylec N."/>
            <person name="Stoll D.A."/>
            <person name="Doetsch A."/>
            <person name="Huch M."/>
        </authorList>
    </citation>
    <scope>NUCLEOTIDE SEQUENCE [LARGE SCALE GENOMIC DNA]</scope>
    <source>
        <strain evidence="5">DSM 16107</strain>
    </source>
</reference>
<reference evidence="3" key="3">
    <citation type="journal article" date="2019" name="Microbiol. Resour. Announc.">
        <title>Draft Genome Sequences of Type Strains of Gordonibacter faecihominis, Paraeggerthella hongkongensis, Parvibacter caecicola,Slackia equolifaciens, Slackia faecicanis, and Slackia isoflavoniconvertens.</title>
        <authorList>
            <person name="Danylec N."/>
            <person name="Stoll D.A."/>
            <person name="Dotsch A."/>
            <person name="Huch M."/>
        </authorList>
    </citation>
    <scope>NUCLEOTIDE SEQUENCE</scope>
    <source>
        <strain evidence="3">DSM 16107</strain>
    </source>
</reference>
<accession>A0A3N0ITI4</accession>
<feature type="signal peptide" evidence="1">
    <location>
        <begin position="1"/>
        <end position="20"/>
    </location>
</feature>
<evidence type="ECO:0008006" key="6">
    <source>
        <dbReference type="Google" id="ProtNLM"/>
    </source>
</evidence>
<dbReference type="EMBL" id="PPTT01000016">
    <property type="protein sequence ID" value="RDB68372.1"/>
    <property type="molecule type" value="Genomic_DNA"/>
</dbReference>
<protein>
    <recommendedName>
        <fullName evidence="6">Cytochrome c domain-containing protein</fullName>
    </recommendedName>
</protein>
<evidence type="ECO:0000313" key="4">
    <source>
        <dbReference type="Proteomes" id="UP000253817"/>
    </source>
</evidence>
<dbReference type="RefSeq" id="WP_114546595.1">
    <property type="nucleotide sequence ID" value="NZ_PPTT01000016.1"/>
</dbReference>
<name>A0A3N0ITI4_9ACTN</name>
<dbReference type="AlphaFoldDB" id="A0A3N0ITI4"/>
<comment type="caution">
    <text evidence="3">The sequence shown here is derived from an EMBL/GenBank/DDBJ whole genome shotgun (WGS) entry which is preliminary data.</text>
</comment>
<sequence>MRTAALRPLSLALAASCALGALVGCSSGSHQVIDANEGCASCHSDEKETFAPGENAPAGTLESGSTVTVRADAASIAVCTPTLTAADGSTFVPVQQSTAVLSGGEAALELDDGLWALCVDEGDHARSQLVRVDSSNGETAVVEL</sequence>
<gene>
    <name evidence="2" type="ORF">C1876_10050</name>
    <name evidence="3" type="ORF">DMP09_14955</name>
</gene>
<evidence type="ECO:0000313" key="2">
    <source>
        <dbReference type="EMBL" id="RDB68372.1"/>
    </source>
</evidence>
<evidence type="ECO:0000313" key="3">
    <source>
        <dbReference type="EMBL" id="RNM40304.1"/>
    </source>
</evidence>
<evidence type="ECO:0000313" key="5">
    <source>
        <dbReference type="Proteomes" id="UP000270112"/>
    </source>
</evidence>